<proteinExistence type="predicted"/>
<dbReference type="Proteomes" id="UP001196980">
    <property type="component" value="Unassembled WGS sequence"/>
</dbReference>
<gene>
    <name evidence="2" type="ORF">HWQ67_11365</name>
</gene>
<dbReference type="Pfam" id="PF01814">
    <property type="entry name" value="Hemerythrin"/>
    <property type="match status" value="1"/>
</dbReference>
<dbReference type="InterPro" id="IPR012827">
    <property type="entry name" value="Hemerythrin_metal-bd"/>
</dbReference>
<keyword evidence="3" id="KW-1185">Reference proteome</keyword>
<dbReference type="NCBIfam" id="TIGR02481">
    <property type="entry name" value="hemeryth_dom"/>
    <property type="match status" value="1"/>
</dbReference>
<dbReference type="PANTHER" id="PTHR37164:SF1">
    <property type="entry name" value="BACTERIOHEMERYTHRIN"/>
    <property type="match status" value="1"/>
</dbReference>
<comment type="caution">
    <text evidence="2">The sequence shown here is derived from an EMBL/GenBank/DDBJ whole genome shotgun (WGS) entry which is preliminary data.</text>
</comment>
<dbReference type="RefSeq" id="WP_218252808.1">
    <property type="nucleotide sequence ID" value="NZ_JABXWD010000208.1"/>
</dbReference>
<evidence type="ECO:0000313" key="2">
    <source>
        <dbReference type="EMBL" id="MBV6342184.1"/>
    </source>
</evidence>
<dbReference type="PANTHER" id="PTHR37164">
    <property type="entry name" value="BACTERIOHEMERYTHRIN"/>
    <property type="match status" value="1"/>
</dbReference>
<evidence type="ECO:0000313" key="3">
    <source>
        <dbReference type="Proteomes" id="UP001196980"/>
    </source>
</evidence>
<dbReference type="InterPro" id="IPR012312">
    <property type="entry name" value="Hemerythrin-like"/>
</dbReference>
<dbReference type="InterPro" id="IPR050669">
    <property type="entry name" value="Hemerythrin"/>
</dbReference>
<accession>A0ABS6RZY6</accession>
<protein>
    <submittedName>
        <fullName evidence="2">Hemerythrin family protein</fullName>
    </submittedName>
</protein>
<dbReference type="CDD" id="cd12107">
    <property type="entry name" value="Hemerythrin"/>
    <property type="match status" value="1"/>
</dbReference>
<feature type="domain" description="Hemerythrin-like" evidence="1">
    <location>
        <begin position="12"/>
        <end position="127"/>
    </location>
</feature>
<organism evidence="2 3">
    <name type="scientific">Candidatus Magnetobacterium casense</name>
    <dbReference type="NCBI Taxonomy" id="1455061"/>
    <lineage>
        <taxon>Bacteria</taxon>
        <taxon>Pseudomonadati</taxon>
        <taxon>Nitrospirota</taxon>
        <taxon>Thermodesulfovibrionia</taxon>
        <taxon>Thermodesulfovibrionales</taxon>
        <taxon>Candidatus Magnetobacteriaceae</taxon>
        <taxon>Candidatus Magnetobacterium</taxon>
    </lineage>
</organism>
<evidence type="ECO:0000259" key="1">
    <source>
        <dbReference type="Pfam" id="PF01814"/>
    </source>
</evidence>
<dbReference type="EMBL" id="JABXWD010000208">
    <property type="protein sequence ID" value="MBV6342184.1"/>
    <property type="molecule type" value="Genomic_DNA"/>
</dbReference>
<reference evidence="2 3" key="1">
    <citation type="journal article" date="2020" name="J Geophys Res Biogeosci">
        <title>Magnetotaxis as an Adaptation to Enable Bacterial Shuttling of Microbial Sulfur and Sulfur Cycling Across Aquatic Oxic#Anoxic Interfaces.</title>
        <authorList>
            <person name="Li J."/>
            <person name="Liu P."/>
            <person name="Wang J."/>
            <person name="Roberts A.P."/>
            <person name="Pan Y."/>
        </authorList>
    </citation>
    <scope>NUCLEOTIDE SEQUENCE [LARGE SCALE GENOMIC DNA]</scope>
    <source>
        <strain evidence="2 3">MYR-1_YQ</strain>
    </source>
</reference>
<sequence length="135" mass="15915">MDIKWTNDLSVGVDSIDNQHKELIVIINNLLNAINRGDSKDEIQKVVTFLKQYVETHFTMEETLMKRIKYPKDKYLEHEKQHTDFWETYNELIGEFKKSPGSPFMVTKIKNVLVGWFTNHVNKTDKAIGVFIRKQ</sequence>
<name>A0ABS6RZY6_9BACT</name>
<dbReference type="NCBIfam" id="NF033749">
    <property type="entry name" value="bact_hemeryth"/>
    <property type="match status" value="1"/>
</dbReference>